<dbReference type="PROSITE" id="PS01234">
    <property type="entry name" value="GATB"/>
    <property type="match status" value="1"/>
</dbReference>
<feature type="domain" description="Aspartyl/Glutamyl-tRNA(Gln) amidotransferase subunit B/E catalytic" evidence="6">
    <location>
        <begin position="467"/>
        <end position="713"/>
    </location>
</feature>
<accession>A0A915M8E4</accession>
<dbReference type="GO" id="GO:0005739">
    <property type="term" value="C:mitochondrion"/>
    <property type="evidence" value="ECO:0007669"/>
    <property type="project" value="TreeGrafter"/>
</dbReference>
<dbReference type="Proteomes" id="UP000887561">
    <property type="component" value="Unplaced"/>
</dbReference>
<evidence type="ECO:0000256" key="3">
    <source>
        <dbReference type="ARBA" id="ARBA00022840"/>
    </source>
</evidence>
<sequence>MRLFSVDNGNKNNLITPSDDRRNSFSSSSSSASSKSVGVFPKLDQLFPGAQKNFGFKQGEGCVPFLGEFMKIAYGNCVKQADEKVGKIDLLRASKETCKMGAEREHCGQLRRAISGCDILGSINLATNMQRSVSRCDQVTGLIDRCLSNGNLLFYSQEGKLLFTEKCASTSIVAVKLCPSFCPGNQGFQFYWDNKDGDSIELVLLTADSRLMALEGLSLCVALRAACVYISTGERTAKELSSVLQLNAQQFNLYNINGVNDVLSTGITQVCAFDQYIGAFMAGGRTEPVTREQSPSYLQYICTVGSRGKGEEGASGYDSSSKRQREFVNFVWRSTQPLPGTLTDALFSLTSKISNNIPSFGFRSFLGVGTSRIDQPRQKQQLSDSPATQIYSKSCLKDGKRKSERTFVAPNGWNLMVIVDNIGRILLSIDVPFNSSNNQATNADKSNLIKSDHAEEEHFSPQFQPIIGLEDSAIPGTLPRLNSSCIHKSLLAAILLNCHVADFCRFDRKHYLYPDLPLASPIAKNGYFNFYVNSTEEDYLVYYQKSVGIEQIQLEMDSGKSIRHGNLDLIDLNRAGIALIEIVTAPDFCNTNEVICFVEQLKMALSHNGICLGQFHEGNLRVDANVSVSKNGEKGSKVELKNLSGIGHMYSALTNEIKRQLGMVKNGELIEEETRAVDEQGRTFSARSKGSELDYRFIPEPNIPPLKIEPKMLKKAKESIFIKLLHCFAQIVHLTFTGKLTNLIAIDLMREFAEAGEVEDNDYNQLGEEIKELIQNRNLWRIINSQQIDKLVLDAVLDHTPDFIDNMIAQKSKQRSKPFAKLKREIIDRSNKRIAPEDVDNSIWRVVDLSGIEKDLPWLLKE</sequence>
<dbReference type="InterPro" id="IPR014746">
    <property type="entry name" value="Gln_synth/guanido_kin_cat_dom"/>
</dbReference>
<dbReference type="GO" id="GO:0050567">
    <property type="term" value="F:glutaminyl-tRNA synthase (glutamine-hydrolyzing) activity"/>
    <property type="evidence" value="ECO:0007669"/>
    <property type="project" value="TreeGrafter"/>
</dbReference>
<evidence type="ECO:0000313" key="8">
    <source>
        <dbReference type="Proteomes" id="UP000887561"/>
    </source>
</evidence>
<dbReference type="Pfam" id="PF02934">
    <property type="entry name" value="GatB_N"/>
    <property type="match status" value="1"/>
</dbReference>
<dbReference type="GO" id="GO:0005524">
    <property type="term" value="F:ATP binding"/>
    <property type="evidence" value="ECO:0007669"/>
    <property type="project" value="UniProtKB-KW"/>
</dbReference>
<dbReference type="Pfam" id="PF14655">
    <property type="entry name" value="RAB3GAP2_N"/>
    <property type="match status" value="1"/>
</dbReference>
<dbReference type="InterPro" id="IPR017958">
    <property type="entry name" value="Gln-tRNA_amidoTrfase_suB_CS"/>
</dbReference>
<dbReference type="GO" id="GO:0070681">
    <property type="term" value="P:glutaminyl-tRNAGln biosynthesis via transamidation"/>
    <property type="evidence" value="ECO:0007669"/>
    <property type="project" value="TreeGrafter"/>
</dbReference>
<keyword evidence="2" id="KW-0547">Nucleotide-binding</keyword>
<dbReference type="InterPro" id="IPR017959">
    <property type="entry name" value="Asn/Gln-tRNA_amidoTrfase_suB/E"/>
</dbReference>
<evidence type="ECO:0000256" key="1">
    <source>
        <dbReference type="ARBA" id="ARBA00022598"/>
    </source>
</evidence>
<dbReference type="PANTHER" id="PTHR11659:SF0">
    <property type="entry name" value="GLUTAMYL-TRNA(GLN) AMIDOTRANSFERASE SUBUNIT B, MITOCHONDRIAL"/>
    <property type="match status" value="1"/>
</dbReference>
<name>A0A915M8E4_MELJA</name>
<dbReference type="InterPro" id="IPR032839">
    <property type="entry name" value="RAB3GAP_N"/>
</dbReference>
<dbReference type="GO" id="GO:0030956">
    <property type="term" value="C:glutamyl-tRNA(Gln) amidotransferase complex"/>
    <property type="evidence" value="ECO:0007669"/>
    <property type="project" value="TreeGrafter"/>
</dbReference>
<proteinExistence type="predicted"/>
<reference evidence="9" key="1">
    <citation type="submission" date="2022-11" db="UniProtKB">
        <authorList>
            <consortium name="WormBaseParasite"/>
        </authorList>
    </citation>
    <scope>IDENTIFICATION</scope>
</reference>
<evidence type="ECO:0000259" key="7">
    <source>
        <dbReference type="Pfam" id="PF14655"/>
    </source>
</evidence>
<dbReference type="AlphaFoldDB" id="A0A915M8E4"/>
<dbReference type="GO" id="GO:0032543">
    <property type="term" value="P:mitochondrial translation"/>
    <property type="evidence" value="ECO:0007669"/>
    <property type="project" value="TreeGrafter"/>
</dbReference>
<feature type="domain" description="Rab3-GAP regulatory subunit N-terminal" evidence="7">
    <location>
        <begin position="141"/>
        <end position="427"/>
    </location>
</feature>
<keyword evidence="1" id="KW-0436">Ligase</keyword>
<dbReference type="InterPro" id="IPR006075">
    <property type="entry name" value="Asn/Gln-tRNA_Trfase_suB/E_cat"/>
</dbReference>
<evidence type="ECO:0000313" key="9">
    <source>
        <dbReference type="WBParaSite" id="scaffold305_cov293.g748"/>
    </source>
</evidence>
<organism evidence="8 9">
    <name type="scientific">Meloidogyne javanica</name>
    <name type="common">Root-knot nematode worm</name>
    <dbReference type="NCBI Taxonomy" id="6303"/>
    <lineage>
        <taxon>Eukaryota</taxon>
        <taxon>Metazoa</taxon>
        <taxon>Ecdysozoa</taxon>
        <taxon>Nematoda</taxon>
        <taxon>Chromadorea</taxon>
        <taxon>Rhabditida</taxon>
        <taxon>Tylenchina</taxon>
        <taxon>Tylenchomorpha</taxon>
        <taxon>Tylenchoidea</taxon>
        <taxon>Meloidogynidae</taxon>
        <taxon>Meloidogyninae</taxon>
        <taxon>Meloidogyne</taxon>
        <taxon>Meloidogyne incognita group</taxon>
    </lineage>
</organism>
<feature type="compositionally biased region" description="Low complexity" evidence="5">
    <location>
        <begin position="24"/>
        <end position="36"/>
    </location>
</feature>
<keyword evidence="4" id="KW-0648">Protein biosynthesis</keyword>
<evidence type="ECO:0000256" key="4">
    <source>
        <dbReference type="ARBA" id="ARBA00022917"/>
    </source>
</evidence>
<dbReference type="SUPFAM" id="SSF55931">
    <property type="entry name" value="Glutamine synthetase/guanido kinase"/>
    <property type="match status" value="1"/>
</dbReference>
<keyword evidence="8" id="KW-1185">Reference proteome</keyword>
<evidence type="ECO:0000259" key="6">
    <source>
        <dbReference type="Pfam" id="PF02934"/>
    </source>
</evidence>
<feature type="region of interest" description="Disordered" evidence="5">
    <location>
        <begin position="1"/>
        <end position="36"/>
    </location>
</feature>
<evidence type="ECO:0000256" key="2">
    <source>
        <dbReference type="ARBA" id="ARBA00022741"/>
    </source>
</evidence>
<dbReference type="WBParaSite" id="scaffold305_cov293.g748">
    <property type="protein sequence ID" value="scaffold305_cov293.g748"/>
    <property type="gene ID" value="scaffold305_cov293.g748"/>
</dbReference>
<evidence type="ECO:0000256" key="5">
    <source>
        <dbReference type="SAM" id="MobiDB-lite"/>
    </source>
</evidence>
<protein>
    <submittedName>
        <fullName evidence="9">Glutamyl-tRNA(Gln) amidotransferase subunit B, mitochondrial</fullName>
    </submittedName>
</protein>
<feature type="compositionally biased region" description="Polar residues" evidence="5">
    <location>
        <begin position="7"/>
        <end position="16"/>
    </location>
</feature>
<dbReference type="PANTHER" id="PTHR11659">
    <property type="entry name" value="GLUTAMYL-TRNA GLN AMIDOTRANSFERASE SUBUNIT B MITOCHONDRIAL AND PROKARYOTIC PET112-RELATED"/>
    <property type="match status" value="1"/>
</dbReference>
<keyword evidence="3" id="KW-0067">ATP-binding</keyword>